<dbReference type="Pfam" id="PF01522">
    <property type="entry name" value="Polysacc_deac_1"/>
    <property type="match status" value="1"/>
</dbReference>
<dbReference type="OrthoDB" id="9814639at2"/>
<proteinExistence type="predicted"/>
<dbReference type="HOGENOM" id="CLU_030024_0_1_6"/>
<evidence type="ECO:0000313" key="6">
    <source>
        <dbReference type="Proteomes" id="UP000013165"/>
    </source>
</evidence>
<keyword evidence="6" id="KW-1185">Reference proteome</keyword>
<dbReference type="InterPro" id="IPR011330">
    <property type="entry name" value="Glyco_hydro/deAcase_b/a-brl"/>
</dbReference>
<accession>N6W0S2</accession>
<dbReference type="STRING" id="626887.J057_19900"/>
<dbReference type="CDD" id="cd10973">
    <property type="entry name" value="CE4_DAC_u4_5s"/>
    <property type="match status" value="1"/>
</dbReference>
<evidence type="ECO:0000256" key="3">
    <source>
        <dbReference type="SAM" id="SignalP"/>
    </source>
</evidence>
<dbReference type="PROSITE" id="PS51677">
    <property type="entry name" value="NODB"/>
    <property type="match status" value="1"/>
</dbReference>
<dbReference type="PANTHER" id="PTHR34216">
    <property type="match status" value="1"/>
</dbReference>
<dbReference type="EMBL" id="APLQ01000014">
    <property type="protein sequence ID" value="ENO13694.2"/>
    <property type="molecule type" value="Genomic_DNA"/>
</dbReference>
<dbReference type="GO" id="GO:0005975">
    <property type="term" value="P:carbohydrate metabolic process"/>
    <property type="evidence" value="ECO:0007669"/>
    <property type="project" value="InterPro"/>
</dbReference>
<name>N6W0S2_9GAMM</name>
<feature type="domain" description="NodB homology" evidence="4">
    <location>
        <begin position="76"/>
        <end position="281"/>
    </location>
</feature>
<dbReference type="AlphaFoldDB" id="N6W0S2"/>
<evidence type="ECO:0000259" key="4">
    <source>
        <dbReference type="PROSITE" id="PS51677"/>
    </source>
</evidence>
<feature type="signal peptide" evidence="3">
    <location>
        <begin position="1"/>
        <end position="18"/>
    </location>
</feature>
<evidence type="ECO:0000256" key="1">
    <source>
        <dbReference type="ARBA" id="ARBA00004613"/>
    </source>
</evidence>
<dbReference type="GO" id="GO:0016810">
    <property type="term" value="F:hydrolase activity, acting on carbon-nitrogen (but not peptide) bonds"/>
    <property type="evidence" value="ECO:0007669"/>
    <property type="project" value="InterPro"/>
</dbReference>
<dbReference type="GO" id="GO:0005576">
    <property type="term" value="C:extracellular region"/>
    <property type="evidence" value="ECO:0007669"/>
    <property type="project" value="UniProtKB-SubCell"/>
</dbReference>
<gene>
    <name evidence="5" type="ORF">J057_19900</name>
</gene>
<dbReference type="PATRIC" id="fig|626887.3.peg.3980"/>
<keyword evidence="2 3" id="KW-0732">Signal</keyword>
<comment type="caution">
    <text evidence="5">The sequence shown here is derived from an EMBL/GenBank/DDBJ whole genome shotgun (WGS) entry which is preliminary data.</text>
</comment>
<feature type="chain" id="PRO_5016946551" evidence="3">
    <location>
        <begin position="19"/>
        <end position="340"/>
    </location>
</feature>
<dbReference type="SUPFAM" id="SSF88713">
    <property type="entry name" value="Glycoside hydrolase/deacetylase"/>
    <property type="match status" value="1"/>
</dbReference>
<dbReference type="PANTHER" id="PTHR34216:SF3">
    <property type="entry name" value="POLY-BETA-1,6-N-ACETYL-D-GLUCOSAMINE N-DEACETYLASE"/>
    <property type="match status" value="1"/>
</dbReference>
<dbReference type="InterPro" id="IPR051398">
    <property type="entry name" value="Polysacch_Deacetylase"/>
</dbReference>
<sequence>MAGLAILTLLAIGAPSHADLAILQYHHISNETPAATSTTPSLFRGQIDMIQDLELPVRSLREATRAALAGDIGEEPVVAITFDDAYSSVYDTAAPILLQRDMPFTIFVNTQAISEGRHGHMTWDQLRELAAKPQVTIGNHSADHGHLAQKPEEREETWRERVTTSLDQAQETLQEKMGEATPLFAYPYGEFSEALEELVAERDWYGYGQHSGPVGKTSAPTRLPRFPMATSYGQLASLEDKLRSRTLPVDATTLPDGIVDTNPPKLTLDLPQGMKPDPLTCYGSGVGRLDVEPAEGNQVKVSADSAFSSRRFRYNCTYPAGNGRFYWQSVQWVDLSQPED</sequence>
<comment type="subcellular location">
    <subcellularLocation>
        <location evidence="1">Secreted</location>
    </subcellularLocation>
</comment>
<dbReference type="Gene3D" id="3.20.20.370">
    <property type="entry name" value="Glycoside hydrolase/deacetylase"/>
    <property type="match status" value="1"/>
</dbReference>
<evidence type="ECO:0000256" key="2">
    <source>
        <dbReference type="ARBA" id="ARBA00022729"/>
    </source>
</evidence>
<dbReference type="InterPro" id="IPR002509">
    <property type="entry name" value="NODB_dom"/>
</dbReference>
<reference evidence="5 6" key="1">
    <citation type="journal article" date="2013" name="Genome Announc.">
        <title>Genome Sequence of the Polycyclic Aromatic Hydrocarbon-Degrading Bacterium Strain Marinobacter nanhaiticus D15-8WT.</title>
        <authorList>
            <person name="Cui Z."/>
            <person name="Gao W."/>
            <person name="Li Q."/>
            <person name="Xu G."/>
            <person name="Zheng L."/>
        </authorList>
    </citation>
    <scope>NUCLEOTIDE SEQUENCE [LARGE SCALE GENOMIC DNA]</scope>
    <source>
        <strain evidence="5 6">D15-8W</strain>
    </source>
</reference>
<protein>
    <submittedName>
        <fullName evidence="5">Polysaccharide deacetylase</fullName>
    </submittedName>
</protein>
<evidence type="ECO:0000313" key="5">
    <source>
        <dbReference type="EMBL" id="ENO13694.2"/>
    </source>
</evidence>
<dbReference type="Proteomes" id="UP000013165">
    <property type="component" value="Unassembled WGS sequence"/>
</dbReference>
<organism evidence="5 6">
    <name type="scientific">Marinobacter nanhaiticus D15-8W</name>
    <dbReference type="NCBI Taxonomy" id="626887"/>
    <lineage>
        <taxon>Bacteria</taxon>
        <taxon>Pseudomonadati</taxon>
        <taxon>Pseudomonadota</taxon>
        <taxon>Gammaproteobacteria</taxon>
        <taxon>Pseudomonadales</taxon>
        <taxon>Marinobacteraceae</taxon>
        <taxon>Marinobacter</taxon>
    </lineage>
</organism>
<dbReference type="eggNOG" id="COG0726">
    <property type="taxonomic scope" value="Bacteria"/>
</dbReference>